<dbReference type="InterPro" id="IPR009097">
    <property type="entry name" value="Cyclic_Pdiesterase"/>
</dbReference>
<dbReference type="SUPFAM" id="SSF55144">
    <property type="entry name" value="LigT-like"/>
    <property type="match status" value="1"/>
</dbReference>
<accession>A0A9Q4GGS5</accession>
<dbReference type="EMBL" id="RKLV01000008">
    <property type="protein sequence ID" value="MCX2819454.1"/>
    <property type="molecule type" value="Genomic_DNA"/>
</dbReference>
<dbReference type="PANTHER" id="PTHR35561:SF1">
    <property type="entry name" value="RNA 2',3'-CYCLIC PHOSPHODIESTERASE"/>
    <property type="match status" value="1"/>
</dbReference>
<proteinExistence type="inferred from homology"/>
<dbReference type="Proteomes" id="UP001149411">
    <property type="component" value="Unassembled WGS sequence"/>
</dbReference>
<dbReference type="EC" id="3.1.4.58" evidence="2"/>
<dbReference type="HAMAP" id="MF_01940">
    <property type="entry name" value="RNA_CPDase"/>
    <property type="match status" value="1"/>
</dbReference>
<keyword evidence="4" id="KW-1185">Reference proteome</keyword>
<feature type="active site" description="Proton acceptor" evidence="2">
    <location>
        <position position="129"/>
    </location>
</feature>
<feature type="short sequence motif" description="HXTX 1" evidence="2">
    <location>
        <begin position="41"/>
        <end position="44"/>
    </location>
</feature>
<evidence type="ECO:0000256" key="1">
    <source>
        <dbReference type="ARBA" id="ARBA00022801"/>
    </source>
</evidence>
<evidence type="ECO:0000313" key="4">
    <source>
        <dbReference type="Proteomes" id="UP001149411"/>
    </source>
</evidence>
<comment type="similarity">
    <text evidence="2">Belongs to the 2H phosphoesterase superfamily. ThpR family.</text>
</comment>
<dbReference type="InterPro" id="IPR004175">
    <property type="entry name" value="RNA_CPDase"/>
</dbReference>
<dbReference type="PANTHER" id="PTHR35561">
    <property type="entry name" value="RNA 2',3'-CYCLIC PHOSPHODIESTERASE"/>
    <property type="match status" value="1"/>
</dbReference>
<dbReference type="Gene3D" id="3.90.1140.10">
    <property type="entry name" value="Cyclic phosphodiesterase"/>
    <property type="match status" value="1"/>
</dbReference>
<dbReference type="RefSeq" id="WP_266087726.1">
    <property type="nucleotide sequence ID" value="NZ_RKLV01000008.1"/>
</dbReference>
<protein>
    <recommendedName>
        <fullName evidence="2">RNA 2',3'-cyclic phosphodiesterase</fullName>
        <shortName evidence="2">RNA 2',3'-CPDase</shortName>
        <ecNumber evidence="2">3.1.4.58</ecNumber>
    </recommendedName>
</protein>
<reference evidence="3" key="1">
    <citation type="submission" date="2022-09" db="EMBL/GenBank/DDBJ databases">
        <title>Haloadaptaus new haloarchaeum isolated from saline soil.</title>
        <authorList>
            <person name="Duran-Viseras A."/>
            <person name="Sanchez-Porro C."/>
            <person name="Ventosa A."/>
        </authorList>
    </citation>
    <scope>NUCLEOTIDE SEQUENCE</scope>
    <source>
        <strain evidence="3">F3-133</strain>
    </source>
</reference>
<gene>
    <name evidence="3" type="primary">thpR</name>
    <name evidence="3" type="ORF">EGH25_08840</name>
</gene>
<evidence type="ECO:0000313" key="3">
    <source>
        <dbReference type="EMBL" id="MCX2819454.1"/>
    </source>
</evidence>
<name>A0A9Q4GGS5_9EURY</name>
<dbReference type="NCBIfam" id="TIGR02258">
    <property type="entry name" value="2_5_ligase"/>
    <property type="match status" value="1"/>
</dbReference>
<keyword evidence="1 2" id="KW-0378">Hydrolase</keyword>
<evidence type="ECO:0000256" key="2">
    <source>
        <dbReference type="HAMAP-Rule" id="MF_01940"/>
    </source>
</evidence>
<dbReference type="AlphaFoldDB" id="A0A9Q4GGS5"/>
<comment type="function">
    <text evidence="2">Hydrolyzes RNA 2',3'-cyclic phosphodiester to an RNA 2'-phosphomonoester.</text>
</comment>
<dbReference type="GO" id="GO:0004113">
    <property type="term" value="F:2',3'-cyclic-nucleotide 3'-phosphodiesterase activity"/>
    <property type="evidence" value="ECO:0007669"/>
    <property type="project" value="InterPro"/>
</dbReference>
<comment type="catalytic activity">
    <reaction evidence="2">
        <text>a 3'-end 2',3'-cyclophospho-ribonucleotide-RNA + H2O = a 3'-end 2'-phospho-ribonucleotide-RNA + H(+)</text>
        <dbReference type="Rhea" id="RHEA:11828"/>
        <dbReference type="Rhea" id="RHEA-COMP:10464"/>
        <dbReference type="Rhea" id="RHEA-COMP:17353"/>
        <dbReference type="ChEBI" id="CHEBI:15377"/>
        <dbReference type="ChEBI" id="CHEBI:15378"/>
        <dbReference type="ChEBI" id="CHEBI:83064"/>
        <dbReference type="ChEBI" id="CHEBI:173113"/>
        <dbReference type="EC" id="3.1.4.58"/>
    </reaction>
</comment>
<feature type="short sequence motif" description="HXTX 2" evidence="2">
    <location>
        <begin position="129"/>
        <end position="132"/>
    </location>
</feature>
<dbReference type="Pfam" id="PF13563">
    <property type="entry name" value="2_5_RNA_ligase2"/>
    <property type="match status" value="1"/>
</dbReference>
<organism evidence="3 4">
    <name type="scientific">Halorutilus salinus</name>
    <dbReference type="NCBI Taxonomy" id="2487751"/>
    <lineage>
        <taxon>Archaea</taxon>
        <taxon>Methanobacteriati</taxon>
        <taxon>Methanobacteriota</taxon>
        <taxon>Stenosarchaea group</taxon>
        <taxon>Halobacteria</taxon>
        <taxon>Halorutilales</taxon>
        <taxon>Halorutilaceae</taxon>
        <taxon>Halorutilus</taxon>
    </lineage>
</organism>
<feature type="active site" description="Proton donor" evidence="2">
    <location>
        <position position="41"/>
    </location>
</feature>
<sequence length="186" mass="20758">MPRLFVSVDLPPELEPRVRDIQSYLRGTRADLRFTKPEQAHLTMKFVGDVPEQRLKAVKEAVDEAVEAVEPFDVKLGGTGVFPSRDYVSVVWVGVCEGVDELTRLHGALEDHLVGRGLADEAEHDYMPHVTLARMNSGRGRTEVLDFVDEHEDVTVGGFEASRLRLKSSVLRDDGSVHTTEHEAEL</sequence>
<comment type="caution">
    <text evidence="3">The sequence shown here is derived from an EMBL/GenBank/DDBJ whole genome shotgun (WGS) entry which is preliminary data.</text>
</comment>
<dbReference type="GO" id="GO:0008664">
    <property type="term" value="F:RNA 2',3'-cyclic 3'-phosphodiesterase activity"/>
    <property type="evidence" value="ECO:0007669"/>
    <property type="project" value="UniProtKB-EC"/>
</dbReference>